<protein>
    <submittedName>
        <fullName evidence="2">Uncharacterized protein</fullName>
    </submittedName>
</protein>
<proteinExistence type="predicted"/>
<feature type="region of interest" description="Disordered" evidence="1">
    <location>
        <begin position="21"/>
        <end position="50"/>
    </location>
</feature>
<evidence type="ECO:0000313" key="2">
    <source>
        <dbReference type="EMBL" id="GAA0611532.1"/>
    </source>
</evidence>
<gene>
    <name evidence="2" type="ORF">GCM10010394_46670</name>
</gene>
<sequence length="97" mass="10331">MLGYASYGVVRIQSQSLTRGVEVASTRRQPVPARSRRRGGDRLHGGHRARPHRACKGAVMVVCPAVSEDADGEQIVAADDLAVAVRALQAHCVKCAV</sequence>
<name>A0ABP3RJ74_9ACTN</name>
<evidence type="ECO:0000256" key="1">
    <source>
        <dbReference type="SAM" id="MobiDB-lite"/>
    </source>
</evidence>
<accession>A0ABP3RJ74</accession>
<evidence type="ECO:0000313" key="3">
    <source>
        <dbReference type="Proteomes" id="UP001500668"/>
    </source>
</evidence>
<dbReference type="Proteomes" id="UP001500668">
    <property type="component" value="Unassembled WGS sequence"/>
</dbReference>
<keyword evidence="3" id="KW-1185">Reference proteome</keyword>
<comment type="caution">
    <text evidence="2">The sequence shown here is derived from an EMBL/GenBank/DDBJ whole genome shotgun (WGS) entry which is preliminary data.</text>
</comment>
<organism evidence="2 3">
    <name type="scientific">Streptomyces crystallinus</name>
    <dbReference type="NCBI Taxonomy" id="68191"/>
    <lineage>
        <taxon>Bacteria</taxon>
        <taxon>Bacillati</taxon>
        <taxon>Actinomycetota</taxon>
        <taxon>Actinomycetes</taxon>
        <taxon>Kitasatosporales</taxon>
        <taxon>Streptomycetaceae</taxon>
        <taxon>Streptomyces</taxon>
    </lineage>
</organism>
<reference evidence="3" key="1">
    <citation type="journal article" date="2019" name="Int. J. Syst. Evol. Microbiol.">
        <title>The Global Catalogue of Microorganisms (GCM) 10K type strain sequencing project: providing services to taxonomists for standard genome sequencing and annotation.</title>
        <authorList>
            <consortium name="The Broad Institute Genomics Platform"/>
            <consortium name="The Broad Institute Genome Sequencing Center for Infectious Disease"/>
            <person name="Wu L."/>
            <person name="Ma J."/>
        </authorList>
    </citation>
    <scope>NUCLEOTIDE SEQUENCE [LARGE SCALE GENOMIC DNA]</scope>
    <source>
        <strain evidence="3">JCM 5067</strain>
    </source>
</reference>
<dbReference type="EMBL" id="BAAACA010000034">
    <property type="protein sequence ID" value="GAA0611532.1"/>
    <property type="molecule type" value="Genomic_DNA"/>
</dbReference>